<evidence type="ECO:0000259" key="10">
    <source>
        <dbReference type="Pfam" id="PF17406"/>
    </source>
</evidence>
<dbReference type="OMA" id="NPHGGKE"/>
<evidence type="ECO:0000259" key="9">
    <source>
        <dbReference type="Pfam" id="PF17405"/>
    </source>
</evidence>
<keyword evidence="4 5" id="KW-0539">Nucleus</keyword>
<gene>
    <name evidence="12" type="ORF">KP509_24G063300</name>
</gene>
<dbReference type="InterPro" id="IPR035371">
    <property type="entry name" value="Nrap_D6"/>
</dbReference>
<dbReference type="Pfam" id="PF17405">
    <property type="entry name" value="Nrap_D4"/>
    <property type="match status" value="1"/>
</dbReference>
<evidence type="ECO:0008006" key="14">
    <source>
        <dbReference type="Google" id="ProtNLM"/>
    </source>
</evidence>
<feature type="domain" description="Nrap protein" evidence="11">
    <location>
        <begin position="915"/>
        <end position="1038"/>
    </location>
</feature>
<dbReference type="GO" id="GO:0003723">
    <property type="term" value="F:RNA binding"/>
    <property type="evidence" value="ECO:0007669"/>
    <property type="project" value="UniProtKB-KW"/>
</dbReference>
<dbReference type="Proteomes" id="UP000825935">
    <property type="component" value="Chromosome 24"/>
</dbReference>
<evidence type="ECO:0000256" key="3">
    <source>
        <dbReference type="ARBA" id="ARBA00022884"/>
    </source>
</evidence>
<sequence length="1054" mass="119895">MPGIESSFDKPSFTELKVEELLKEVRVNYPPQTSVQTVVLAITSFFQTIPEHQVKSSLAPSFVDDLGVLAEKATFTFKSPKTVEVIGSFSIQGIAKPSETIDLAIQIPKSCFHEKDFSNHRYHAKRALYLVALRNQLKKCHFVKGMKWTTLHNDARKPLLLLKLGNELGVDFNFDVCLIPTIGQEVFNISKLAPSRNNLKLSSSGQISPEASPQYNMSIIEDIDMQNHSLYLRDTLGKCECSSDAILLLKVWMRQRKFPQMHDSLNGFIMTMLLAYLISTGDRKITSNMNATQAFRVCIESIAGGILEKPLFLIKETSRKTKEERKAYSEWFEAVMMDNLDCCNIAYYMTKSSLVEIKTAARATLAVMKHAWDFGFDEIFMTGLDFSPKFDYHLRISMKDQPLEHPSFADEGKYRDIEKQIARVLDQGIGNRAALIRVYGRVPPPKWDVRKGVHIINELPVFVGIMIKDYDSANRMVEIGPSADDVDESGKFRTFWGEKAELRRFKDGKINETAVWECDLTQRHLILPKIIEYLIRRHLSVSPSCIHVSGGQLDYALMDGKKDSSDSVRRILLAFDVLSKQLRALDDLPLRISSVQPLHAAFRHAAVFPPEFHILASERLAEKIPQRWCTSCVEPLEIMIQLEGSGKWPTNPDAIEKTKASFCLKIAESMKRIHGIKCIAAEDSVDLLMHGFCFRLRLHHEKDRTLVNARTEKPAMEKSLGSKPDSNSANLPLHKDLSLQSLHSSMLSALQGRYPVYGPTVRLAKRWIASHLFSDVLKEEVIELLVAYLFLRSAPYSPPLSRVTGFIRFLLLIRDYAWYFKPLIVDLNEDFTSKDYELIMDEFHAGNKTNPAMFIASPYDMRSRTWTVASPDQFSLKRLVAYARTSAELLEKLIEGDMPERWPVNSIFCTPSNLYDIILKVQPQRLSHPHRVLFPVDVKSRVKVTVKAPGDEFNPWLLLPALKGDSDPEKKLLVGFNPTCCLINDIKMKFGGLFTYWYDHFGGGAIYLNWKSSPGEAARKRKRVEYEDILIELGRLGASFIESVHLNDRQEPVV</sequence>
<dbReference type="PANTHER" id="PTHR17972:SF0">
    <property type="entry name" value="NUCLEOLAR PROTEIN 6"/>
    <property type="match status" value="1"/>
</dbReference>
<dbReference type="OrthoDB" id="10251401at2759"/>
<dbReference type="Pfam" id="PF17406">
    <property type="entry name" value="Nrap_D5"/>
    <property type="match status" value="1"/>
</dbReference>
<dbReference type="Pfam" id="PF17403">
    <property type="entry name" value="Nrap_D2"/>
    <property type="match status" value="1"/>
</dbReference>
<protein>
    <recommendedName>
        <fullName evidence="14">Nucleolar protein 6</fullName>
    </recommendedName>
</protein>
<dbReference type="InterPro" id="IPR035369">
    <property type="entry name" value="Nrap_D4"/>
</dbReference>
<feature type="domain" description="Nrap protein" evidence="10">
    <location>
        <begin position="754"/>
        <end position="894"/>
    </location>
</feature>
<reference evidence="12" key="1">
    <citation type="submission" date="2021-08" db="EMBL/GenBank/DDBJ databases">
        <title>WGS assembly of Ceratopteris richardii.</title>
        <authorList>
            <person name="Marchant D.B."/>
            <person name="Chen G."/>
            <person name="Jenkins J."/>
            <person name="Shu S."/>
            <person name="Leebens-Mack J."/>
            <person name="Grimwood J."/>
            <person name="Schmutz J."/>
            <person name="Soltis P."/>
            <person name="Soltis D."/>
            <person name="Chen Z.-H."/>
        </authorList>
    </citation>
    <scope>NUCLEOTIDE SEQUENCE</scope>
    <source>
        <strain evidence="12">Whitten #5841</strain>
        <tissue evidence="12">Leaf</tissue>
    </source>
</reference>
<dbReference type="Gene3D" id="1.10.1410.10">
    <property type="match status" value="1"/>
</dbReference>
<dbReference type="Pfam" id="PF17407">
    <property type="entry name" value="Nrap_D6"/>
    <property type="match status" value="1"/>
</dbReference>
<proteinExistence type="inferred from homology"/>
<organism evidence="12 13">
    <name type="scientific">Ceratopteris richardii</name>
    <name type="common">Triangle waterfern</name>
    <dbReference type="NCBI Taxonomy" id="49495"/>
    <lineage>
        <taxon>Eukaryota</taxon>
        <taxon>Viridiplantae</taxon>
        <taxon>Streptophyta</taxon>
        <taxon>Embryophyta</taxon>
        <taxon>Tracheophyta</taxon>
        <taxon>Polypodiopsida</taxon>
        <taxon>Polypodiidae</taxon>
        <taxon>Polypodiales</taxon>
        <taxon>Pteridineae</taxon>
        <taxon>Pteridaceae</taxon>
        <taxon>Parkerioideae</taxon>
        <taxon>Ceratopteris</taxon>
    </lineage>
</organism>
<dbReference type="GO" id="GO:0034456">
    <property type="term" value="C:UTP-C complex"/>
    <property type="evidence" value="ECO:0007669"/>
    <property type="project" value="TreeGrafter"/>
</dbReference>
<dbReference type="GO" id="GO:0032040">
    <property type="term" value="C:small-subunit processome"/>
    <property type="evidence" value="ECO:0007669"/>
    <property type="project" value="TreeGrafter"/>
</dbReference>
<feature type="domain" description="Nrap protein" evidence="9">
    <location>
        <begin position="561"/>
        <end position="751"/>
    </location>
</feature>
<feature type="domain" description="Nrap protein" evidence="7">
    <location>
        <begin position="243"/>
        <end position="382"/>
    </location>
</feature>
<name>A0A8T2RYB6_CERRI</name>
<evidence type="ECO:0000259" key="6">
    <source>
        <dbReference type="Pfam" id="PF03813"/>
    </source>
</evidence>
<dbReference type="InterPro" id="IPR005554">
    <property type="entry name" value="NOL6/Upt22"/>
</dbReference>
<evidence type="ECO:0000313" key="13">
    <source>
        <dbReference type="Proteomes" id="UP000825935"/>
    </source>
</evidence>
<dbReference type="Pfam" id="PF17404">
    <property type="entry name" value="Nrap_D3"/>
    <property type="match status" value="1"/>
</dbReference>
<dbReference type="InterPro" id="IPR035082">
    <property type="entry name" value="Nrap_D1"/>
</dbReference>
<keyword evidence="3 5" id="KW-0694">RNA-binding</keyword>
<evidence type="ECO:0000256" key="5">
    <source>
        <dbReference type="RuleBase" id="RU364032"/>
    </source>
</evidence>
<evidence type="ECO:0000259" key="7">
    <source>
        <dbReference type="Pfam" id="PF17403"/>
    </source>
</evidence>
<dbReference type="GO" id="GO:0006409">
    <property type="term" value="P:tRNA export from nucleus"/>
    <property type="evidence" value="ECO:0007669"/>
    <property type="project" value="TreeGrafter"/>
</dbReference>
<evidence type="ECO:0000259" key="11">
    <source>
        <dbReference type="Pfam" id="PF17407"/>
    </source>
</evidence>
<feature type="domain" description="Nrap protein" evidence="6">
    <location>
        <begin position="101"/>
        <end position="235"/>
    </location>
</feature>
<dbReference type="PANTHER" id="PTHR17972">
    <property type="entry name" value="NUCLEOLAR RNA-ASSOCIATED PROTEIN"/>
    <property type="match status" value="1"/>
</dbReference>
<evidence type="ECO:0000256" key="4">
    <source>
        <dbReference type="ARBA" id="ARBA00023242"/>
    </source>
</evidence>
<comment type="similarity">
    <text evidence="2 5">Belongs to the NRAP family.</text>
</comment>
<comment type="caution">
    <text evidence="12">The sequence shown here is derived from an EMBL/GenBank/DDBJ whole genome shotgun (WGS) entry which is preliminary data.</text>
</comment>
<evidence type="ECO:0000259" key="8">
    <source>
        <dbReference type="Pfam" id="PF17404"/>
    </source>
</evidence>
<accession>A0A8T2RYB6</accession>
<dbReference type="GO" id="GO:0032545">
    <property type="term" value="C:CURI complex"/>
    <property type="evidence" value="ECO:0007669"/>
    <property type="project" value="TreeGrafter"/>
</dbReference>
<comment type="subcellular location">
    <subcellularLocation>
        <location evidence="1 5">Nucleus</location>
        <location evidence="1 5">Nucleolus</location>
    </subcellularLocation>
</comment>
<feature type="domain" description="Nrap protein" evidence="8">
    <location>
        <begin position="389"/>
        <end position="540"/>
    </location>
</feature>
<evidence type="ECO:0000256" key="2">
    <source>
        <dbReference type="ARBA" id="ARBA00006674"/>
    </source>
</evidence>
<dbReference type="InterPro" id="IPR035368">
    <property type="entry name" value="Nrap_D3"/>
</dbReference>
<dbReference type="InterPro" id="IPR035367">
    <property type="entry name" value="Nrap_D2"/>
</dbReference>
<dbReference type="InterPro" id="IPR035370">
    <property type="entry name" value="Nrap_D5"/>
</dbReference>
<evidence type="ECO:0000256" key="1">
    <source>
        <dbReference type="ARBA" id="ARBA00004604"/>
    </source>
</evidence>
<dbReference type="EMBL" id="CM035429">
    <property type="protein sequence ID" value="KAH7300458.1"/>
    <property type="molecule type" value="Genomic_DNA"/>
</dbReference>
<dbReference type="GO" id="GO:0006364">
    <property type="term" value="P:rRNA processing"/>
    <property type="evidence" value="ECO:0007669"/>
    <property type="project" value="TreeGrafter"/>
</dbReference>
<dbReference type="Pfam" id="PF03813">
    <property type="entry name" value="Nrap"/>
    <property type="match status" value="1"/>
</dbReference>
<dbReference type="AlphaFoldDB" id="A0A8T2RYB6"/>
<evidence type="ECO:0000313" key="12">
    <source>
        <dbReference type="EMBL" id="KAH7300458.1"/>
    </source>
</evidence>
<keyword evidence="13" id="KW-1185">Reference proteome</keyword>